<organism evidence="2 3">
    <name type="scientific">Cronartium quercuum f. sp. fusiforme G11</name>
    <dbReference type="NCBI Taxonomy" id="708437"/>
    <lineage>
        <taxon>Eukaryota</taxon>
        <taxon>Fungi</taxon>
        <taxon>Dikarya</taxon>
        <taxon>Basidiomycota</taxon>
        <taxon>Pucciniomycotina</taxon>
        <taxon>Pucciniomycetes</taxon>
        <taxon>Pucciniales</taxon>
        <taxon>Coleosporiaceae</taxon>
        <taxon>Cronartium</taxon>
    </lineage>
</organism>
<name>A0A9P6TDM4_9BASI</name>
<accession>A0A9P6TDM4</accession>
<feature type="compositionally biased region" description="Polar residues" evidence="1">
    <location>
        <begin position="11"/>
        <end position="20"/>
    </location>
</feature>
<feature type="compositionally biased region" description="Acidic residues" evidence="1">
    <location>
        <begin position="461"/>
        <end position="490"/>
    </location>
</feature>
<evidence type="ECO:0000256" key="1">
    <source>
        <dbReference type="SAM" id="MobiDB-lite"/>
    </source>
</evidence>
<keyword evidence="3" id="KW-1185">Reference proteome</keyword>
<feature type="compositionally biased region" description="Basic and acidic residues" evidence="1">
    <location>
        <begin position="491"/>
        <end position="510"/>
    </location>
</feature>
<proteinExistence type="predicted"/>
<evidence type="ECO:0000313" key="2">
    <source>
        <dbReference type="EMBL" id="KAG0147850.1"/>
    </source>
</evidence>
<reference evidence="2" key="1">
    <citation type="submission" date="2013-11" db="EMBL/GenBank/DDBJ databases">
        <title>Genome sequence of the fusiform rust pathogen reveals effectors for host alternation and coevolution with pine.</title>
        <authorList>
            <consortium name="DOE Joint Genome Institute"/>
            <person name="Smith K."/>
            <person name="Pendleton A."/>
            <person name="Kubisiak T."/>
            <person name="Anderson C."/>
            <person name="Salamov A."/>
            <person name="Aerts A."/>
            <person name="Riley R."/>
            <person name="Clum A."/>
            <person name="Lindquist E."/>
            <person name="Ence D."/>
            <person name="Campbell M."/>
            <person name="Kronenberg Z."/>
            <person name="Feau N."/>
            <person name="Dhillon B."/>
            <person name="Hamelin R."/>
            <person name="Burleigh J."/>
            <person name="Smith J."/>
            <person name="Yandell M."/>
            <person name="Nelson C."/>
            <person name="Grigoriev I."/>
            <person name="Davis J."/>
        </authorList>
    </citation>
    <scope>NUCLEOTIDE SEQUENCE</scope>
    <source>
        <strain evidence="2">G11</strain>
    </source>
</reference>
<feature type="region of interest" description="Disordered" evidence="1">
    <location>
        <begin position="1"/>
        <end position="71"/>
    </location>
</feature>
<gene>
    <name evidence="2" type="ORF">CROQUDRAFT_42195</name>
</gene>
<feature type="region of interest" description="Disordered" evidence="1">
    <location>
        <begin position="461"/>
        <end position="510"/>
    </location>
</feature>
<dbReference type="Proteomes" id="UP000886653">
    <property type="component" value="Unassembled WGS sequence"/>
</dbReference>
<dbReference type="AlphaFoldDB" id="A0A9P6TDM4"/>
<dbReference type="EMBL" id="MU167243">
    <property type="protein sequence ID" value="KAG0147850.1"/>
    <property type="molecule type" value="Genomic_DNA"/>
</dbReference>
<dbReference type="OrthoDB" id="3056461at2759"/>
<comment type="caution">
    <text evidence="2">The sequence shown here is derived from an EMBL/GenBank/DDBJ whole genome shotgun (WGS) entry which is preliminary data.</text>
</comment>
<protein>
    <submittedName>
        <fullName evidence="2">Uncharacterized protein</fullName>
    </submittedName>
</protein>
<sequence length="510" mass="57317">MLCLEDRLDNLQVNSKSATPQRPKRAGSEPAPNSFKPRLAQTPVRATPAPSRSTPAKKRPNQVTTADYPKGFEGTKDGFTVHIKILWGMLEPNSVPPPADKDTMARFNSSFSTIAAVQQAIDNESGVTLMAQAEIETLKDARMGRIKVGQGMINVDEVCIHYIHTSLAKLSISIWGPDLTESPDSLFNSACRIAAIRSFREVALQGPYPNVSKAYLNNLTLLTPAYNHFVHYLSAQRFKKELVSPGKFELVTKKAAVLRRRLRLCKARCEFLSTIRGCPKQYIKMLAKPNAHSDDEVDSNGITHTIKTLEFRSANANHFGAPHRLPKMPVPSTFKSPPTQLPIDFYSPSWYNNLPPGQKEKWVDSTHVALLPNAAQSLKPIPHPDESLSGSKFSKKYYEQKIRVYQVPVVEELTEEHLDKTGDLDCCDEVLDDNEEGIDLQQPSDGEDADEDEYYAEGEFGDLYDQEDGWLVENEDDDVDINEEEEEVDIERDWEGDLEMEKTRHEESVV</sequence>
<evidence type="ECO:0000313" key="3">
    <source>
        <dbReference type="Proteomes" id="UP000886653"/>
    </source>
</evidence>